<evidence type="ECO:0000313" key="2">
    <source>
        <dbReference type="Proteomes" id="UP000066014"/>
    </source>
</evidence>
<protein>
    <submittedName>
        <fullName evidence="1">Hydantoin racemase</fullName>
    </submittedName>
</protein>
<evidence type="ECO:0000313" key="1">
    <source>
        <dbReference type="EMBL" id="BAO83175.1"/>
    </source>
</evidence>
<name>A0A060NP70_9BURK</name>
<dbReference type="KEGG" id="cbab:SMCB_0947"/>
<dbReference type="EMBL" id="AP014569">
    <property type="protein sequence ID" value="BAO83175.1"/>
    <property type="molecule type" value="Genomic_DNA"/>
</dbReference>
<dbReference type="Gene3D" id="3.40.50.12500">
    <property type="match status" value="1"/>
</dbReference>
<organism evidence="1 2">
    <name type="scientific">Serpentinimonas maccroryi</name>
    <dbReference type="NCBI Taxonomy" id="1458426"/>
    <lineage>
        <taxon>Bacteria</taxon>
        <taxon>Pseudomonadati</taxon>
        <taxon>Pseudomonadota</taxon>
        <taxon>Betaproteobacteria</taxon>
        <taxon>Burkholderiales</taxon>
        <taxon>Comamonadaceae</taxon>
        <taxon>Serpentinimonas</taxon>
    </lineage>
</organism>
<dbReference type="Proteomes" id="UP000066014">
    <property type="component" value="Chromosome"/>
</dbReference>
<dbReference type="AlphaFoldDB" id="A0A060NP70"/>
<gene>
    <name evidence="1" type="ORF">SMCB_0947</name>
</gene>
<dbReference type="InterPro" id="IPR053714">
    <property type="entry name" value="Iso_Racemase_Enz_sf"/>
</dbReference>
<reference evidence="1 2" key="1">
    <citation type="journal article" date="2014" name="Nat. Commun.">
        <title>Physiological and genomic features of highly alkaliphilic hydrogen-utilizing Betaproteobacteria from a continental serpentinizing site.</title>
        <authorList>
            <person name="Suzuki S."/>
            <person name="Kuenen J.G."/>
            <person name="Schipper K."/>
            <person name="van der Velde S."/>
            <person name="Ishii S."/>
            <person name="Wu A."/>
            <person name="Sorokin D.Y."/>
            <person name="Tenney A."/>
            <person name="Meng X.Y."/>
            <person name="Morrill P.L."/>
            <person name="Kamagata Y."/>
            <person name="Muyzer G."/>
            <person name="Nealson K.H."/>
        </authorList>
    </citation>
    <scope>NUCLEOTIDE SEQUENCE [LARGE SCALE GENOMIC DNA]</scope>
    <source>
        <strain evidence="1 2">B1</strain>
    </source>
</reference>
<proteinExistence type="predicted"/>
<keyword evidence="2" id="KW-1185">Reference proteome</keyword>
<dbReference type="RefSeq" id="WP_231851251.1">
    <property type="nucleotide sequence ID" value="NZ_AP014569.1"/>
</dbReference>
<accession>A0A060NP70</accession>
<dbReference type="STRING" id="1458426.SMCB_0947"/>
<sequence length="229" mass="24069">MQAVSAPGPRIALIHALEQSVAPIAHAFERHWPAAQRMNLLDDSLASDVARTGLDAAMHTRFERLAAYAEFSGAQAILYTCSAFGPCIEGVAARRPHLTVLKPYQAMVAEALGLGGRIGLIASFAPTLEALPAEFGPNAQVLTACVPHALQALQRQDAAAHDASVLEAALQLQSKGCALIALAQFSMARAAPLIRERLTLPVLTAPTSAVLALRQRLTPGAAPTQLPHA</sequence>
<dbReference type="HOGENOM" id="CLU_079356_0_1_4"/>